<dbReference type="PANTHER" id="PTHR44154">
    <property type="entry name" value="QUINONE OXIDOREDUCTASE"/>
    <property type="match status" value="1"/>
</dbReference>
<sequence>MCSFPSLWEFLMSTAITFSEYGAPGVLTLSEVPTPEPGPGQVRVRVRAAAVNPIDVRIRAGMMQGVFPVEFPMIPGWDVAGVVDKVGEEASFTVGDEVFGVAAVGGYSEFALLDRPFAKPKELSFETAAALITVGEAAYRALEHLGVGAGQTLLIHGAGGSVGTIAVQLAAARGIAVVGTVAEQDIERVGGLGATAVLYGEGWVERVKAAAPGGVDFVFDASGAGVLAESVALAGDAGRVITIADPSFAQHGVRFTGMDPADRFPEALPQLAGLIAAGKLDVPVWRAYPLTEAAQAHADIEARRNEGKVVLLP</sequence>
<dbReference type="Pfam" id="PF13602">
    <property type="entry name" value="ADH_zinc_N_2"/>
    <property type="match status" value="1"/>
</dbReference>
<feature type="domain" description="Enoyl reductase (ER)" evidence="2">
    <location>
        <begin position="22"/>
        <end position="311"/>
    </location>
</feature>
<organism evidence="3 4">
    <name type="scientific">Streptomyces roseochromogenus subsp. oscitans DS 12.976</name>
    <dbReference type="NCBI Taxonomy" id="1352936"/>
    <lineage>
        <taxon>Bacteria</taxon>
        <taxon>Bacillati</taxon>
        <taxon>Actinomycetota</taxon>
        <taxon>Actinomycetes</taxon>
        <taxon>Kitasatosporales</taxon>
        <taxon>Streptomycetaceae</taxon>
        <taxon>Streptomyces</taxon>
    </lineage>
</organism>
<dbReference type="HOGENOM" id="CLU_026673_3_3_11"/>
<keyword evidence="1" id="KW-0521">NADP</keyword>
<name>V6JWP4_STRRC</name>
<reference evidence="3 4" key="1">
    <citation type="journal article" date="2014" name="Genome Announc.">
        <title>Draft Genome Sequence of Streptomyces roseochromogenes subsp. oscitans DS 12.976, Producer of the Aminocoumarin Antibiotic Clorobiocin.</title>
        <authorList>
            <person name="Ruckert C."/>
            <person name="Kalinowski J."/>
            <person name="Heide L."/>
            <person name="Apel A.K."/>
        </authorList>
    </citation>
    <scope>NUCLEOTIDE SEQUENCE [LARGE SCALE GENOMIC DNA]</scope>
    <source>
        <strain evidence="3 4">DS 12.976</strain>
    </source>
</reference>
<dbReference type="CDD" id="cd05289">
    <property type="entry name" value="MDR_like_2"/>
    <property type="match status" value="1"/>
</dbReference>
<evidence type="ECO:0000259" key="2">
    <source>
        <dbReference type="SMART" id="SM00829"/>
    </source>
</evidence>
<evidence type="ECO:0000313" key="3">
    <source>
        <dbReference type="EMBL" id="EST24227.1"/>
    </source>
</evidence>
<dbReference type="InterPro" id="IPR051603">
    <property type="entry name" value="Zinc-ADH_QOR/CCCR"/>
</dbReference>
<comment type="caution">
    <text evidence="3">The sequence shown here is derived from an EMBL/GenBank/DDBJ whole genome shotgun (WGS) entry which is preliminary data.</text>
</comment>
<dbReference type="SUPFAM" id="SSF51735">
    <property type="entry name" value="NAD(P)-binding Rossmann-fold domains"/>
    <property type="match status" value="1"/>
</dbReference>
<dbReference type="InterPro" id="IPR036291">
    <property type="entry name" value="NAD(P)-bd_dom_sf"/>
</dbReference>
<protein>
    <submittedName>
        <fullName evidence="3">NADPH:quinone reductase</fullName>
    </submittedName>
</protein>
<accession>V6JWP4</accession>
<dbReference type="Gene3D" id="3.40.50.720">
    <property type="entry name" value="NAD(P)-binding Rossmann-like Domain"/>
    <property type="match status" value="1"/>
</dbReference>
<dbReference type="Pfam" id="PF08240">
    <property type="entry name" value="ADH_N"/>
    <property type="match status" value="1"/>
</dbReference>
<dbReference type="PANTHER" id="PTHR44154:SF1">
    <property type="entry name" value="QUINONE OXIDOREDUCTASE"/>
    <property type="match status" value="1"/>
</dbReference>
<dbReference type="InterPro" id="IPR013154">
    <property type="entry name" value="ADH-like_N"/>
</dbReference>
<dbReference type="GO" id="GO:0016491">
    <property type="term" value="F:oxidoreductase activity"/>
    <property type="evidence" value="ECO:0007669"/>
    <property type="project" value="InterPro"/>
</dbReference>
<evidence type="ECO:0000256" key="1">
    <source>
        <dbReference type="ARBA" id="ARBA00022857"/>
    </source>
</evidence>
<dbReference type="SMART" id="SM00829">
    <property type="entry name" value="PKS_ER"/>
    <property type="match status" value="1"/>
</dbReference>
<dbReference type="SUPFAM" id="SSF50129">
    <property type="entry name" value="GroES-like"/>
    <property type="match status" value="1"/>
</dbReference>
<keyword evidence="4" id="KW-1185">Reference proteome</keyword>
<dbReference type="Gene3D" id="3.90.180.10">
    <property type="entry name" value="Medium-chain alcohol dehydrogenases, catalytic domain"/>
    <property type="match status" value="1"/>
</dbReference>
<gene>
    <name evidence="3" type="ORF">M878_31595</name>
</gene>
<dbReference type="Proteomes" id="UP000017984">
    <property type="component" value="Chromosome"/>
</dbReference>
<evidence type="ECO:0000313" key="4">
    <source>
        <dbReference type="Proteomes" id="UP000017984"/>
    </source>
</evidence>
<dbReference type="AlphaFoldDB" id="V6JWP4"/>
<proteinExistence type="predicted"/>
<dbReference type="PATRIC" id="fig|1352936.5.peg.6582"/>
<dbReference type="STRING" id="1352936.M878_31595"/>
<dbReference type="InterPro" id="IPR020843">
    <property type="entry name" value="ER"/>
</dbReference>
<dbReference type="InterPro" id="IPR011032">
    <property type="entry name" value="GroES-like_sf"/>
</dbReference>
<dbReference type="EMBL" id="AWQX01000269">
    <property type="protein sequence ID" value="EST24227.1"/>
    <property type="molecule type" value="Genomic_DNA"/>
</dbReference>